<feature type="compositionally biased region" description="Low complexity" evidence="1">
    <location>
        <begin position="72"/>
        <end position="95"/>
    </location>
</feature>
<organism evidence="2 3">
    <name type="scientific">Candida glabrata</name>
    <name type="common">Yeast</name>
    <name type="synonym">Torulopsis glabrata</name>
    <dbReference type="NCBI Taxonomy" id="5478"/>
    <lineage>
        <taxon>Eukaryota</taxon>
        <taxon>Fungi</taxon>
        <taxon>Dikarya</taxon>
        <taxon>Ascomycota</taxon>
        <taxon>Saccharomycotina</taxon>
        <taxon>Saccharomycetes</taxon>
        <taxon>Saccharomycetales</taxon>
        <taxon>Saccharomycetaceae</taxon>
        <taxon>Nakaseomyces</taxon>
    </lineage>
</organism>
<feature type="region of interest" description="Disordered" evidence="1">
    <location>
        <begin position="251"/>
        <end position="270"/>
    </location>
</feature>
<dbReference type="EMBL" id="LLZZ01000137">
    <property type="protein sequence ID" value="KTB00577.1"/>
    <property type="molecule type" value="Genomic_DNA"/>
</dbReference>
<dbReference type="Proteomes" id="UP000054886">
    <property type="component" value="Unassembled WGS sequence"/>
</dbReference>
<dbReference type="VEuPathDB" id="FungiDB:GWK60_F04389"/>
<sequence length="636" mass="69324">MIADLSRTATNNEQEESPMIFERDVEDPCMMNSTSTISRQTSNTSLLHTTSNQRKYSTNSNTGLNLYYTHTVSSSPQVPNSSSNNNNNNQISNASEYQNNFPNISKSSTNVSMDNCVEQEVIYQNPMNHRRTLENFVPPALDEGCSIVTDDATDLEDVDMVFVQSRKPSTLGLDMALGRTRSMSTLKPLSNGDELSNVPSNSSEQSTSPRLFRFYSYADMLSEDNYLHNKHTTKRPSFTHHSLSSNVLQKSKTAGQPTNHSASNLIGTSPPKTQSFVNPFIISRRYSSNAGPIQTATVPIPTAPGAVGSRSQSNLLRQGSYNTLSPNMTPMSNNSTPSAGNIGNNNNNFNNKPADRFMRTSQRPAIFKNYSASGLSEVGSPTSPTLSLSTSPRIGPNSRSLTTSPPSVTSPMMIKSGRSNSANIMGTSSRSPRSTTGDKYKISTVSARRKTDQLKKNLTKFHIESSGSEGYSTDEEYDGETSCTSGKDAKKKSIDSNVFDDDDNDSDNEQSSGHKSADNEVDPLSEDLNGNGHTFFPSNIKINKEKLQKNLMSSFEKFQSSKIWRNSIGGTNSPKQNSNSSHNTNETPTNSHPNSFLRQSNNSNSCSTITAVINEANSGTTSIPKATKSVSSTLEE</sequence>
<comment type="caution">
    <text evidence="2">The sequence shown here is derived from an EMBL/GenBank/DDBJ whole genome shotgun (WGS) entry which is preliminary data.</text>
</comment>
<dbReference type="VEuPathDB" id="FungiDB:CAGL0F04785g"/>
<evidence type="ECO:0000313" key="3">
    <source>
        <dbReference type="Proteomes" id="UP000054886"/>
    </source>
</evidence>
<feature type="compositionally biased region" description="Low complexity" evidence="1">
    <location>
        <begin position="380"/>
        <end position="411"/>
    </location>
</feature>
<feature type="region of interest" description="Disordered" evidence="1">
    <location>
        <begin position="184"/>
        <end position="207"/>
    </location>
</feature>
<feature type="compositionally biased region" description="Acidic residues" evidence="1">
    <location>
        <begin position="498"/>
        <end position="508"/>
    </location>
</feature>
<gene>
    <name evidence="2" type="ORF">AO440_001298</name>
</gene>
<feature type="region of interest" description="Disordered" evidence="1">
    <location>
        <begin position="565"/>
        <end position="636"/>
    </location>
</feature>
<proteinExistence type="predicted"/>
<feature type="region of interest" description="Disordered" evidence="1">
    <location>
        <begin position="373"/>
        <end position="448"/>
    </location>
</feature>
<feature type="region of interest" description="Disordered" evidence="1">
    <location>
        <begin position="331"/>
        <end position="352"/>
    </location>
</feature>
<feature type="compositionally biased region" description="Low complexity" evidence="1">
    <location>
        <begin position="340"/>
        <end position="351"/>
    </location>
</feature>
<reference evidence="2 3" key="1">
    <citation type="submission" date="2015-10" db="EMBL/GenBank/DDBJ databases">
        <title>Draft genomes sequences of Candida glabrata isolates 1A, 1B, 2A, 2B, 3A and 3B.</title>
        <authorList>
            <person name="Haavelsrud O.E."/>
            <person name="Gaustad P."/>
        </authorList>
    </citation>
    <scope>NUCLEOTIDE SEQUENCE [LARGE SCALE GENOMIC DNA]</scope>
    <source>
        <strain evidence="2">910700640</strain>
    </source>
</reference>
<feature type="compositionally biased region" description="Polar residues" evidence="1">
    <location>
        <begin position="53"/>
        <end position="71"/>
    </location>
</feature>
<feature type="region of interest" description="Disordered" evidence="1">
    <location>
        <begin position="465"/>
        <end position="537"/>
    </location>
</feature>
<dbReference type="VEuPathDB" id="FungiDB:B1J91_F04785g"/>
<feature type="compositionally biased region" description="Low complexity" evidence="1">
    <location>
        <begin position="41"/>
        <end position="52"/>
    </location>
</feature>
<protein>
    <submittedName>
        <fullName evidence="2">Protein VHS2</fullName>
    </submittedName>
</protein>
<evidence type="ECO:0000313" key="2">
    <source>
        <dbReference type="EMBL" id="KTB00577.1"/>
    </source>
</evidence>
<feature type="region of interest" description="Disordered" evidence="1">
    <location>
        <begin position="36"/>
        <end position="103"/>
    </location>
</feature>
<name>A0A0W0CLZ0_CANGB</name>
<evidence type="ECO:0000256" key="1">
    <source>
        <dbReference type="SAM" id="MobiDB-lite"/>
    </source>
</evidence>
<accession>A0A0W0CLZ0</accession>
<feature type="compositionally biased region" description="Polar residues" evidence="1">
    <location>
        <begin position="417"/>
        <end position="426"/>
    </location>
</feature>
<dbReference type="AlphaFoldDB" id="A0A0W0CLZ0"/>
<dbReference type="VEuPathDB" id="FungiDB:GVI51_F04411"/>